<gene>
    <name evidence="2" type="ORF">RM863_39820</name>
</gene>
<organism evidence="2 3">
    <name type="scientific">Streptomyces hintoniae</name>
    <dbReference type="NCBI Taxonomy" id="3075521"/>
    <lineage>
        <taxon>Bacteria</taxon>
        <taxon>Bacillati</taxon>
        <taxon>Actinomycetota</taxon>
        <taxon>Actinomycetes</taxon>
        <taxon>Kitasatosporales</taxon>
        <taxon>Streptomycetaceae</taxon>
        <taxon>Streptomyces</taxon>
    </lineage>
</organism>
<sequence length="123" mass="13652">PSNGSKITMMQHLFVYGTLAPNRDNHAIMTPINNGSWQPATIRGQLMPDGGWGSALGFPAVIPDEQGDMVVGWVFSSEDLVNHWARLDEFEGEAYQRIEVTATLDNGAKNQTFVYALDNLQHY</sequence>
<reference evidence="2" key="1">
    <citation type="submission" date="2024-05" db="EMBL/GenBank/DDBJ databases">
        <title>30 novel species of actinomycetes from the DSMZ collection.</title>
        <authorList>
            <person name="Nouioui I."/>
        </authorList>
    </citation>
    <scope>NUCLEOTIDE SEQUENCE</scope>
    <source>
        <strain evidence="2">DSM 41014</strain>
    </source>
</reference>
<feature type="non-terminal residue" evidence="2">
    <location>
        <position position="1"/>
    </location>
</feature>
<dbReference type="EMBL" id="JAVRFF010000293">
    <property type="protein sequence ID" value="MDT0478272.1"/>
    <property type="molecule type" value="Genomic_DNA"/>
</dbReference>
<feature type="domain" description="Gamma-glutamylcyclotransferase AIG2-like" evidence="1">
    <location>
        <begin position="13"/>
        <end position="119"/>
    </location>
</feature>
<protein>
    <submittedName>
        <fullName evidence="2">Gamma-glutamylcyclotransferase family protein</fullName>
    </submittedName>
</protein>
<name>A0ABU2UZV4_9ACTN</name>
<dbReference type="CDD" id="cd06661">
    <property type="entry name" value="GGCT_like"/>
    <property type="match status" value="1"/>
</dbReference>
<dbReference type="Pfam" id="PF06094">
    <property type="entry name" value="GGACT"/>
    <property type="match status" value="1"/>
</dbReference>
<evidence type="ECO:0000313" key="2">
    <source>
        <dbReference type="EMBL" id="MDT0478272.1"/>
    </source>
</evidence>
<dbReference type="SUPFAM" id="SSF110857">
    <property type="entry name" value="Gamma-glutamyl cyclotransferase-like"/>
    <property type="match status" value="1"/>
</dbReference>
<evidence type="ECO:0000313" key="3">
    <source>
        <dbReference type="Proteomes" id="UP001180489"/>
    </source>
</evidence>
<evidence type="ECO:0000259" key="1">
    <source>
        <dbReference type="Pfam" id="PF06094"/>
    </source>
</evidence>
<accession>A0ABU2UZV4</accession>
<dbReference type="Proteomes" id="UP001180489">
    <property type="component" value="Unassembled WGS sequence"/>
</dbReference>
<dbReference type="InterPro" id="IPR013024">
    <property type="entry name" value="GGCT-like"/>
</dbReference>
<dbReference type="InterPro" id="IPR009288">
    <property type="entry name" value="AIG2-like_dom"/>
</dbReference>
<proteinExistence type="predicted"/>
<dbReference type="InterPro" id="IPR036568">
    <property type="entry name" value="GGCT-like_sf"/>
</dbReference>
<dbReference type="Gene3D" id="3.10.490.10">
    <property type="entry name" value="Gamma-glutamyl cyclotransferase-like"/>
    <property type="match status" value="1"/>
</dbReference>
<comment type="caution">
    <text evidence="2">The sequence shown here is derived from an EMBL/GenBank/DDBJ whole genome shotgun (WGS) entry which is preliminary data.</text>
</comment>
<keyword evidence="3" id="KW-1185">Reference proteome</keyword>